<accession>T0RDR5</accession>
<dbReference type="GeneID" id="19955233"/>
<keyword evidence="2" id="KW-0812">Transmembrane</keyword>
<gene>
    <name evidence="6" type="ORF">SDRG_14506</name>
</gene>
<dbReference type="Pfam" id="PF07714">
    <property type="entry name" value="PK_Tyr_Ser-Thr"/>
    <property type="match status" value="1"/>
</dbReference>
<evidence type="ECO:0000259" key="4">
    <source>
        <dbReference type="PROSITE" id="PS50011"/>
    </source>
</evidence>
<evidence type="ECO:0000256" key="3">
    <source>
        <dbReference type="SAM" id="SignalP"/>
    </source>
</evidence>
<dbReference type="GO" id="GO:0005524">
    <property type="term" value="F:ATP binding"/>
    <property type="evidence" value="ECO:0007669"/>
    <property type="project" value="InterPro"/>
</dbReference>
<sequence length="427" mass="45295">MLRWLLLPAAASALLTQDPGTTAVTQTVGENLTLTLSCPDASTAINKILFASYGMPKGDGLAASAESYCDSPKSKPVVQSYCLQQQACSLWAVNSWFTDECVGTAKHLTVTAQCAAATPTLALDSGAMLAAANVTENSTLSLACADTSATISKILFASYGLPSNVGLYAAQGKCDAANSTAIVAAACLGKTACSVSADNSVFGNPCASIRKHLTVTAQCTSSNKSSSSTALIVGIGCGVAVLMAVVGGYVCCSRRRKEPLETRPDTPVYQILESTTNRADPKPRTRNSSVATGPTGPTSGPNDASQHHKTYPESFVGASWTRPIEIECVVEYMDLGDLRNYLMTTRPGVLTWSQKYDVILSVIHGLVYLHTFKVPIIHRDLKSRNILLDSVKVCYKLAILLQPNPMVVRVPSSRTLARRAPPRPTTR</sequence>
<dbReference type="Gene3D" id="1.10.510.10">
    <property type="entry name" value="Transferase(Phosphotransferase) domain 1"/>
    <property type="match status" value="1"/>
</dbReference>
<feature type="domain" description="SUEL-type lectin" evidence="5">
    <location>
        <begin position="28"/>
        <end position="115"/>
    </location>
</feature>
<feature type="signal peptide" evidence="3">
    <location>
        <begin position="1"/>
        <end position="23"/>
    </location>
</feature>
<dbReference type="RefSeq" id="XP_008618862.1">
    <property type="nucleotide sequence ID" value="XM_008620640.1"/>
</dbReference>
<dbReference type="Proteomes" id="UP000030762">
    <property type="component" value="Unassembled WGS sequence"/>
</dbReference>
<dbReference type="Pfam" id="PF02140">
    <property type="entry name" value="SUEL_Lectin"/>
    <property type="match status" value="2"/>
</dbReference>
<feature type="chain" id="PRO_5004583922" description="Protein kinase domain-containing protein" evidence="3">
    <location>
        <begin position="24"/>
        <end position="427"/>
    </location>
</feature>
<feature type="compositionally biased region" description="Polar residues" evidence="1">
    <location>
        <begin position="286"/>
        <end position="304"/>
    </location>
</feature>
<feature type="transmembrane region" description="Helical" evidence="2">
    <location>
        <begin position="230"/>
        <end position="252"/>
    </location>
</feature>
<evidence type="ECO:0008006" key="8">
    <source>
        <dbReference type="Google" id="ProtNLM"/>
    </source>
</evidence>
<dbReference type="SUPFAM" id="SSF56112">
    <property type="entry name" value="Protein kinase-like (PK-like)"/>
    <property type="match status" value="1"/>
</dbReference>
<dbReference type="AlphaFoldDB" id="T0RDR5"/>
<dbReference type="InterPro" id="IPR001245">
    <property type="entry name" value="Ser-Thr/Tyr_kinase_cat_dom"/>
</dbReference>
<protein>
    <recommendedName>
        <fullName evidence="8">Protein kinase domain-containing protein</fullName>
    </recommendedName>
</protein>
<dbReference type="eggNOG" id="KOG0496">
    <property type="taxonomic scope" value="Eukaryota"/>
</dbReference>
<keyword evidence="2" id="KW-0472">Membrane</keyword>
<feature type="domain" description="Protein kinase" evidence="4">
    <location>
        <begin position="227"/>
        <end position="427"/>
    </location>
</feature>
<dbReference type="InterPro" id="IPR000719">
    <property type="entry name" value="Prot_kinase_dom"/>
</dbReference>
<dbReference type="PROSITE" id="PS50011">
    <property type="entry name" value="PROTEIN_KINASE_DOM"/>
    <property type="match status" value="1"/>
</dbReference>
<dbReference type="InParanoid" id="T0RDR5"/>
<keyword evidence="7" id="KW-1185">Reference proteome</keyword>
<evidence type="ECO:0000256" key="2">
    <source>
        <dbReference type="SAM" id="Phobius"/>
    </source>
</evidence>
<feature type="domain" description="SUEL-type lectin" evidence="5">
    <location>
        <begin position="134"/>
        <end position="220"/>
    </location>
</feature>
<dbReference type="InterPro" id="IPR011009">
    <property type="entry name" value="Kinase-like_dom_sf"/>
</dbReference>
<dbReference type="GO" id="GO:0004672">
    <property type="term" value="F:protein kinase activity"/>
    <property type="evidence" value="ECO:0007669"/>
    <property type="project" value="InterPro"/>
</dbReference>
<dbReference type="OrthoDB" id="1100386at2759"/>
<dbReference type="InterPro" id="IPR043159">
    <property type="entry name" value="Lectin_gal-bd_sf"/>
</dbReference>
<feature type="region of interest" description="Disordered" evidence="1">
    <location>
        <begin position="263"/>
        <end position="308"/>
    </location>
</feature>
<organism evidence="6 7">
    <name type="scientific">Saprolegnia diclina (strain VS20)</name>
    <dbReference type="NCBI Taxonomy" id="1156394"/>
    <lineage>
        <taxon>Eukaryota</taxon>
        <taxon>Sar</taxon>
        <taxon>Stramenopiles</taxon>
        <taxon>Oomycota</taxon>
        <taxon>Saprolegniomycetes</taxon>
        <taxon>Saprolegniales</taxon>
        <taxon>Saprolegniaceae</taxon>
        <taxon>Saprolegnia</taxon>
    </lineage>
</organism>
<reference evidence="6 7" key="1">
    <citation type="submission" date="2012-04" db="EMBL/GenBank/DDBJ databases">
        <title>The Genome Sequence of Saprolegnia declina VS20.</title>
        <authorList>
            <consortium name="The Broad Institute Genome Sequencing Platform"/>
            <person name="Russ C."/>
            <person name="Nusbaum C."/>
            <person name="Tyler B."/>
            <person name="van West P."/>
            <person name="Dieguez-Uribeondo J."/>
            <person name="de Bruijn I."/>
            <person name="Tripathy S."/>
            <person name="Jiang R."/>
            <person name="Young S.K."/>
            <person name="Zeng Q."/>
            <person name="Gargeya S."/>
            <person name="Fitzgerald M."/>
            <person name="Haas B."/>
            <person name="Abouelleil A."/>
            <person name="Alvarado L."/>
            <person name="Arachchi H.M."/>
            <person name="Berlin A."/>
            <person name="Chapman S.B."/>
            <person name="Goldberg J."/>
            <person name="Griggs A."/>
            <person name="Gujja S."/>
            <person name="Hansen M."/>
            <person name="Howarth C."/>
            <person name="Imamovic A."/>
            <person name="Larimer J."/>
            <person name="McCowen C."/>
            <person name="Montmayeur A."/>
            <person name="Murphy C."/>
            <person name="Neiman D."/>
            <person name="Pearson M."/>
            <person name="Priest M."/>
            <person name="Roberts A."/>
            <person name="Saif S."/>
            <person name="Shea T."/>
            <person name="Sisk P."/>
            <person name="Sykes S."/>
            <person name="Wortman J."/>
            <person name="Nusbaum C."/>
            <person name="Birren B."/>
        </authorList>
    </citation>
    <scope>NUCLEOTIDE SEQUENCE [LARGE SCALE GENOMIC DNA]</scope>
    <source>
        <strain evidence="6 7">VS20</strain>
    </source>
</reference>
<keyword evidence="3" id="KW-0732">Signal</keyword>
<keyword evidence="2" id="KW-1133">Transmembrane helix</keyword>
<dbReference type="PANTHER" id="PTHR46780">
    <property type="entry name" value="PROTEIN EVA-1"/>
    <property type="match status" value="1"/>
</dbReference>
<name>T0RDR5_SAPDV</name>
<evidence type="ECO:0000313" key="7">
    <source>
        <dbReference type="Proteomes" id="UP000030762"/>
    </source>
</evidence>
<evidence type="ECO:0000313" key="6">
    <source>
        <dbReference type="EMBL" id="EQC27757.1"/>
    </source>
</evidence>
<dbReference type="PROSITE" id="PS00108">
    <property type="entry name" value="PROTEIN_KINASE_ST"/>
    <property type="match status" value="1"/>
</dbReference>
<dbReference type="EMBL" id="JH767203">
    <property type="protein sequence ID" value="EQC27757.1"/>
    <property type="molecule type" value="Genomic_DNA"/>
</dbReference>
<dbReference type="STRING" id="1156394.T0RDR5"/>
<dbReference type="VEuPathDB" id="FungiDB:SDRG_14506"/>
<dbReference type="CDD" id="cd22842">
    <property type="entry name" value="Gal_Rha_Lectin_BGal"/>
    <property type="match status" value="2"/>
</dbReference>
<evidence type="ECO:0000259" key="5">
    <source>
        <dbReference type="PROSITE" id="PS50228"/>
    </source>
</evidence>
<dbReference type="GO" id="GO:0030246">
    <property type="term" value="F:carbohydrate binding"/>
    <property type="evidence" value="ECO:0007669"/>
    <property type="project" value="InterPro"/>
</dbReference>
<evidence type="ECO:0000256" key="1">
    <source>
        <dbReference type="SAM" id="MobiDB-lite"/>
    </source>
</evidence>
<dbReference type="InterPro" id="IPR008271">
    <property type="entry name" value="Ser/Thr_kinase_AS"/>
</dbReference>
<dbReference type="InterPro" id="IPR000922">
    <property type="entry name" value="Lectin_gal-bd_dom"/>
</dbReference>
<dbReference type="OMA" id="FGNPCAS"/>
<dbReference type="Gene3D" id="2.60.120.740">
    <property type="match status" value="2"/>
</dbReference>
<dbReference type="PROSITE" id="PS50228">
    <property type="entry name" value="SUEL_LECTIN"/>
    <property type="match status" value="2"/>
</dbReference>
<proteinExistence type="predicted"/>